<evidence type="ECO:0000313" key="2">
    <source>
        <dbReference type="Proteomes" id="UP000829398"/>
    </source>
</evidence>
<organism evidence="1 2">
    <name type="scientific">Citrus sinensis</name>
    <name type="common">Sweet orange</name>
    <name type="synonym">Citrus aurantium var. sinensis</name>
    <dbReference type="NCBI Taxonomy" id="2711"/>
    <lineage>
        <taxon>Eukaryota</taxon>
        <taxon>Viridiplantae</taxon>
        <taxon>Streptophyta</taxon>
        <taxon>Embryophyta</taxon>
        <taxon>Tracheophyta</taxon>
        <taxon>Spermatophyta</taxon>
        <taxon>Magnoliopsida</taxon>
        <taxon>eudicotyledons</taxon>
        <taxon>Gunneridae</taxon>
        <taxon>Pentapetalae</taxon>
        <taxon>rosids</taxon>
        <taxon>malvids</taxon>
        <taxon>Sapindales</taxon>
        <taxon>Rutaceae</taxon>
        <taxon>Aurantioideae</taxon>
        <taxon>Citrus</taxon>
    </lineage>
</organism>
<dbReference type="EMBL" id="CM039172">
    <property type="protein sequence ID" value="KAH9785547.1"/>
    <property type="molecule type" value="Genomic_DNA"/>
</dbReference>
<sequence length="373" mass="42450">MNRDGLVVTAVDQSSLKKKTAVSSSWILLDREAQSTTLDVDKHVIMRRVQIHARDLRILDPMLNYPSTILGREKVIVLNLEHIKAIITADEVLLRDPMDDNVIPIVEQLQRRLASDYPISQGQGEEEDNHPGVRNNFETEFPFEFRALEVFLEAICSFLDARTRELETDAYPALDELTSKISSRNLDRVRKLKSAMTRLTNRVQKVRDELEQLLDDDDDMADLYLSRKLAVASSPVSGSGAPHWFLNSPTIGSKISRTISRGSMETTQEENDVEELEMLLEAYFMQIDGTLNKLSTLREYIDDTEDYINIQLDNHRNQLIQLELFLCSGTVCLSVYSLVAAIFGMNIPYTWKTGHGYVFKWVVVITGPNMLGH</sequence>
<gene>
    <name evidence="1" type="ORF">KPL71_009995</name>
</gene>
<proteinExistence type="predicted"/>
<reference evidence="2" key="1">
    <citation type="journal article" date="2023" name="Hortic. Res.">
        <title>A chromosome-level phased genome enabling allele-level studies in sweet orange: a case study on citrus Huanglongbing tolerance.</title>
        <authorList>
            <person name="Wu B."/>
            <person name="Yu Q."/>
            <person name="Deng Z."/>
            <person name="Duan Y."/>
            <person name="Luo F."/>
            <person name="Gmitter F. Jr."/>
        </authorList>
    </citation>
    <scope>NUCLEOTIDE SEQUENCE [LARGE SCALE GENOMIC DNA]</scope>
    <source>
        <strain evidence="2">cv. Valencia</strain>
    </source>
</reference>
<comment type="caution">
    <text evidence="1">The sequence shown here is derived from an EMBL/GenBank/DDBJ whole genome shotgun (WGS) entry which is preliminary data.</text>
</comment>
<keyword evidence="2" id="KW-1185">Reference proteome</keyword>
<accession>A0ACB8MIU8</accession>
<evidence type="ECO:0000313" key="1">
    <source>
        <dbReference type="EMBL" id="KAH9785547.1"/>
    </source>
</evidence>
<dbReference type="Proteomes" id="UP000829398">
    <property type="component" value="Chromosome 3"/>
</dbReference>
<name>A0ACB8MIU8_CITSI</name>
<protein>
    <submittedName>
        <fullName evidence="1">Magnesium transporter</fullName>
    </submittedName>
</protein>